<dbReference type="InterPro" id="IPR005844">
    <property type="entry name" value="A-D-PHexomutase_a/b/a-I"/>
</dbReference>
<keyword evidence="5" id="KW-0460">Magnesium</keyword>
<evidence type="ECO:0000256" key="3">
    <source>
        <dbReference type="ARBA" id="ARBA00022553"/>
    </source>
</evidence>
<dbReference type="SUPFAM" id="SSF55957">
    <property type="entry name" value="Phosphoglucomutase, C-terminal domain"/>
    <property type="match status" value="1"/>
</dbReference>
<dbReference type="InterPro" id="IPR036900">
    <property type="entry name" value="A-D-PHexomutase_C_sf"/>
</dbReference>
<dbReference type="GO" id="GO:0005829">
    <property type="term" value="C:cytosol"/>
    <property type="evidence" value="ECO:0007669"/>
    <property type="project" value="TreeGrafter"/>
</dbReference>
<dbReference type="GO" id="GO:0000287">
    <property type="term" value="F:magnesium ion binding"/>
    <property type="evidence" value="ECO:0007669"/>
    <property type="project" value="InterPro"/>
</dbReference>
<dbReference type="GO" id="GO:0009252">
    <property type="term" value="P:peptidoglycan biosynthetic process"/>
    <property type="evidence" value="ECO:0007669"/>
    <property type="project" value="TreeGrafter"/>
</dbReference>
<evidence type="ECO:0000256" key="4">
    <source>
        <dbReference type="ARBA" id="ARBA00022723"/>
    </source>
</evidence>
<proteinExistence type="inferred from homology"/>
<feature type="domain" description="Alpha-D-phosphohexomutase alpha/beta/alpha" evidence="8">
    <location>
        <begin position="10"/>
        <end position="127"/>
    </location>
</feature>
<organism evidence="10 11">
    <name type="scientific">Rhodovulum bhavnagarense</name>
    <dbReference type="NCBI Taxonomy" id="992286"/>
    <lineage>
        <taxon>Bacteria</taxon>
        <taxon>Pseudomonadati</taxon>
        <taxon>Pseudomonadota</taxon>
        <taxon>Alphaproteobacteria</taxon>
        <taxon>Rhodobacterales</taxon>
        <taxon>Paracoccaceae</taxon>
        <taxon>Rhodovulum</taxon>
    </lineage>
</organism>
<dbReference type="EMBL" id="SLXU01000002">
    <property type="protein sequence ID" value="TCP62329.1"/>
    <property type="molecule type" value="Genomic_DNA"/>
</dbReference>
<evidence type="ECO:0000259" key="8">
    <source>
        <dbReference type="Pfam" id="PF02878"/>
    </source>
</evidence>
<gene>
    <name evidence="10" type="ORF">EV663_102173</name>
</gene>
<dbReference type="InterPro" id="IPR016066">
    <property type="entry name" value="A-D-PHexomutase_CS"/>
</dbReference>
<dbReference type="Pfam" id="PF00408">
    <property type="entry name" value="PGM_PMM_IV"/>
    <property type="match status" value="1"/>
</dbReference>
<evidence type="ECO:0000256" key="2">
    <source>
        <dbReference type="ARBA" id="ARBA00010231"/>
    </source>
</evidence>
<dbReference type="Pfam" id="PF02878">
    <property type="entry name" value="PGM_PMM_I"/>
    <property type="match status" value="1"/>
</dbReference>
<name>A0A4R2RIM3_9RHOB</name>
<keyword evidence="6" id="KW-0413">Isomerase</keyword>
<protein>
    <submittedName>
        <fullName evidence="10">Phosphomannomutase</fullName>
    </submittedName>
</protein>
<dbReference type="PROSITE" id="PS00710">
    <property type="entry name" value="PGM_PMM"/>
    <property type="match status" value="1"/>
</dbReference>
<dbReference type="Gene3D" id="3.30.310.50">
    <property type="entry name" value="Alpha-D-phosphohexomutase, C-terminal domain"/>
    <property type="match status" value="1"/>
</dbReference>
<dbReference type="GO" id="GO:0004615">
    <property type="term" value="F:phosphomannomutase activity"/>
    <property type="evidence" value="ECO:0007669"/>
    <property type="project" value="TreeGrafter"/>
</dbReference>
<comment type="similarity">
    <text evidence="2">Belongs to the phosphohexose mutase family.</text>
</comment>
<dbReference type="GO" id="GO:0006048">
    <property type="term" value="P:UDP-N-acetylglucosamine biosynthetic process"/>
    <property type="evidence" value="ECO:0007669"/>
    <property type="project" value="TreeGrafter"/>
</dbReference>
<evidence type="ECO:0000259" key="7">
    <source>
        <dbReference type="Pfam" id="PF00408"/>
    </source>
</evidence>
<dbReference type="SUPFAM" id="SSF53738">
    <property type="entry name" value="Phosphoglucomutase, first 3 domains"/>
    <property type="match status" value="3"/>
</dbReference>
<dbReference type="RefSeq" id="WP_341799030.1">
    <property type="nucleotide sequence ID" value="NZ_SLXU01000002.1"/>
</dbReference>
<evidence type="ECO:0000313" key="10">
    <source>
        <dbReference type="EMBL" id="TCP62329.1"/>
    </source>
</evidence>
<sequence>MSVLSAMSPRFGTSGLRGLVSALTEDLVADHVRAFLGCCETGGRVFVGYDLRPSSPALAEVVARTVRAAGQGVVMAGAVPTPALVDAARGAGAVMVTGSHIPADRNGLKFYTLGGEITKADEAAIVAGLGRRLAAAAPGGISEDRQAGARFVKRFIAACPPGALARRRLGVFSHSSVARDLLVRMLAALGAEVVELGRADSFVALDTEAVDADMRARLRGWARGLGLDAIVSADGDGDRPLVTDETGAVIPGDLLGQITAQMLGAETVVTPVSSNSGLEQKGLGRVIRTRIGSPYVIAAMQAQGGRVIGFEANGGVLLGFDARLPAGVIPALPTRDSFLPILCVLLAAGEDPLSVRVAREPARFTAADRLQDARPEAMARYTGALARDGAARAGVLARLGLAEAELDLTDGVRMLCSDGRIVHVRPSGNAPELRLYVETESAEASAGLLARGLDLLRCEMDKA</sequence>
<dbReference type="PANTHER" id="PTHR42946:SF1">
    <property type="entry name" value="PHOSPHOGLUCOMUTASE (ALPHA-D-GLUCOSE-1,6-BISPHOSPHATE-DEPENDENT)"/>
    <property type="match status" value="1"/>
</dbReference>
<evidence type="ECO:0000259" key="9">
    <source>
        <dbReference type="Pfam" id="PF02880"/>
    </source>
</evidence>
<dbReference type="Proteomes" id="UP000295050">
    <property type="component" value="Unassembled WGS sequence"/>
</dbReference>
<dbReference type="AlphaFoldDB" id="A0A4R2RIM3"/>
<feature type="domain" description="Alpha-D-phosphohexomutase C-terminal" evidence="7">
    <location>
        <begin position="398"/>
        <end position="448"/>
    </location>
</feature>
<dbReference type="InterPro" id="IPR005846">
    <property type="entry name" value="A-D-PHexomutase_a/b/a-III"/>
</dbReference>
<reference evidence="10 11" key="1">
    <citation type="submission" date="2019-03" db="EMBL/GenBank/DDBJ databases">
        <title>Genomic Encyclopedia of Type Strains, Phase IV (KMG-IV): sequencing the most valuable type-strain genomes for metagenomic binning, comparative biology and taxonomic classification.</title>
        <authorList>
            <person name="Goeker M."/>
        </authorList>
    </citation>
    <scope>NUCLEOTIDE SEQUENCE [LARGE SCALE GENOMIC DNA]</scope>
    <source>
        <strain evidence="10 11">DSM 24766</strain>
    </source>
</reference>
<dbReference type="GO" id="GO:0005975">
    <property type="term" value="P:carbohydrate metabolic process"/>
    <property type="evidence" value="ECO:0007669"/>
    <property type="project" value="InterPro"/>
</dbReference>
<dbReference type="PANTHER" id="PTHR42946">
    <property type="entry name" value="PHOSPHOHEXOSE MUTASE"/>
    <property type="match status" value="1"/>
</dbReference>
<comment type="caution">
    <text evidence="10">The sequence shown here is derived from an EMBL/GenBank/DDBJ whole genome shotgun (WGS) entry which is preliminary data.</text>
</comment>
<dbReference type="Pfam" id="PF02880">
    <property type="entry name" value="PGM_PMM_III"/>
    <property type="match status" value="1"/>
</dbReference>
<evidence type="ECO:0000256" key="1">
    <source>
        <dbReference type="ARBA" id="ARBA00001946"/>
    </source>
</evidence>
<dbReference type="InterPro" id="IPR016055">
    <property type="entry name" value="A-D-PHexomutase_a/b/a-I/II/III"/>
</dbReference>
<keyword evidence="3" id="KW-0597">Phosphoprotein</keyword>
<dbReference type="GO" id="GO:0008966">
    <property type="term" value="F:phosphoglucosamine mutase activity"/>
    <property type="evidence" value="ECO:0007669"/>
    <property type="project" value="TreeGrafter"/>
</dbReference>
<dbReference type="Gene3D" id="3.40.120.10">
    <property type="entry name" value="Alpha-D-Glucose-1,6-Bisphosphate, subunit A, domain 3"/>
    <property type="match status" value="3"/>
</dbReference>
<evidence type="ECO:0000256" key="5">
    <source>
        <dbReference type="ARBA" id="ARBA00022842"/>
    </source>
</evidence>
<keyword evidence="11" id="KW-1185">Reference proteome</keyword>
<feature type="domain" description="Alpha-D-phosphohexomutase alpha/beta/alpha" evidence="9">
    <location>
        <begin position="246"/>
        <end position="348"/>
    </location>
</feature>
<evidence type="ECO:0000313" key="11">
    <source>
        <dbReference type="Proteomes" id="UP000295050"/>
    </source>
</evidence>
<comment type="cofactor">
    <cofactor evidence="1">
        <name>Mg(2+)</name>
        <dbReference type="ChEBI" id="CHEBI:18420"/>
    </cofactor>
</comment>
<accession>A0A4R2RIM3</accession>
<dbReference type="InterPro" id="IPR050060">
    <property type="entry name" value="Phosphoglucosamine_mutase"/>
</dbReference>
<keyword evidence="4" id="KW-0479">Metal-binding</keyword>
<dbReference type="InterPro" id="IPR005843">
    <property type="entry name" value="A-D-PHexomutase_C"/>
</dbReference>
<evidence type="ECO:0000256" key="6">
    <source>
        <dbReference type="ARBA" id="ARBA00023235"/>
    </source>
</evidence>